<evidence type="ECO:0000256" key="2">
    <source>
        <dbReference type="ARBA" id="ARBA00022490"/>
    </source>
</evidence>
<dbReference type="GO" id="GO:0005509">
    <property type="term" value="F:calcium ion binding"/>
    <property type="evidence" value="ECO:0007669"/>
    <property type="project" value="InterPro"/>
</dbReference>
<dbReference type="Pfam" id="PF00071">
    <property type="entry name" value="Ras"/>
    <property type="match status" value="1"/>
</dbReference>
<keyword evidence="6" id="KW-0342">GTP-binding</keyword>
<evidence type="ECO:0000256" key="6">
    <source>
        <dbReference type="ARBA" id="ARBA00023134"/>
    </source>
</evidence>
<feature type="coiled-coil region" evidence="7">
    <location>
        <begin position="258"/>
        <end position="382"/>
    </location>
</feature>
<evidence type="ECO:0000256" key="4">
    <source>
        <dbReference type="ARBA" id="ARBA00022837"/>
    </source>
</evidence>
<dbReference type="CDD" id="cd00154">
    <property type="entry name" value="Rab"/>
    <property type="match status" value="1"/>
</dbReference>
<dbReference type="PROSITE" id="PS51421">
    <property type="entry name" value="RAS"/>
    <property type="match status" value="1"/>
</dbReference>
<dbReference type="SMART" id="SM00173">
    <property type="entry name" value="RAS"/>
    <property type="match status" value="1"/>
</dbReference>
<evidence type="ECO:0000259" key="9">
    <source>
        <dbReference type="PROSITE" id="PS50222"/>
    </source>
</evidence>
<organism evidence="10 11">
    <name type="scientific">Fasciolopsis buskii</name>
    <dbReference type="NCBI Taxonomy" id="27845"/>
    <lineage>
        <taxon>Eukaryota</taxon>
        <taxon>Metazoa</taxon>
        <taxon>Spiralia</taxon>
        <taxon>Lophotrochozoa</taxon>
        <taxon>Platyhelminthes</taxon>
        <taxon>Trematoda</taxon>
        <taxon>Digenea</taxon>
        <taxon>Plagiorchiida</taxon>
        <taxon>Echinostomata</taxon>
        <taxon>Echinostomatoidea</taxon>
        <taxon>Fasciolidae</taxon>
        <taxon>Fasciolopsis</taxon>
    </lineage>
</organism>
<dbReference type="OrthoDB" id="6243636at2759"/>
<dbReference type="CDD" id="cd00051">
    <property type="entry name" value="EFh"/>
    <property type="match status" value="1"/>
</dbReference>
<dbReference type="NCBIfam" id="TIGR00231">
    <property type="entry name" value="small_GTP"/>
    <property type="match status" value="1"/>
</dbReference>
<reference evidence="10" key="1">
    <citation type="submission" date="2019-05" db="EMBL/GenBank/DDBJ databases">
        <title>Annotation for the trematode Fasciolopsis buski.</title>
        <authorList>
            <person name="Choi Y.-J."/>
        </authorList>
    </citation>
    <scope>NUCLEOTIDE SEQUENCE</scope>
    <source>
        <strain evidence="10">HT</strain>
        <tissue evidence="10">Whole worm</tissue>
    </source>
</reference>
<dbReference type="Pfam" id="PF13833">
    <property type="entry name" value="EF-hand_8"/>
    <property type="match status" value="1"/>
</dbReference>
<keyword evidence="11" id="KW-1185">Reference proteome</keyword>
<feature type="domain" description="EF-hand" evidence="9">
    <location>
        <begin position="72"/>
        <end position="107"/>
    </location>
</feature>
<dbReference type="SMART" id="SM00174">
    <property type="entry name" value="RHO"/>
    <property type="match status" value="1"/>
</dbReference>
<keyword evidence="2" id="KW-0963">Cytoplasm</keyword>
<dbReference type="InterPro" id="IPR005225">
    <property type="entry name" value="Small_GTP-bd"/>
</dbReference>
<dbReference type="InterPro" id="IPR050227">
    <property type="entry name" value="Rab"/>
</dbReference>
<dbReference type="GO" id="GO:0005737">
    <property type="term" value="C:cytoplasm"/>
    <property type="evidence" value="ECO:0007669"/>
    <property type="project" value="UniProtKB-SubCell"/>
</dbReference>
<name>A0A8E0S9L9_9TREM</name>
<feature type="compositionally biased region" description="Low complexity" evidence="8">
    <location>
        <begin position="130"/>
        <end position="139"/>
    </location>
</feature>
<protein>
    <submittedName>
        <fullName evidence="10">Ras And EF-Hand Domain-Containing Protein</fullName>
    </submittedName>
</protein>
<dbReference type="SUPFAM" id="SSF47473">
    <property type="entry name" value="EF-hand"/>
    <property type="match status" value="1"/>
</dbReference>
<proteinExistence type="predicted"/>
<dbReference type="InterPro" id="IPR018247">
    <property type="entry name" value="EF_Hand_1_Ca_BS"/>
</dbReference>
<dbReference type="GO" id="GO:0003924">
    <property type="term" value="F:GTPase activity"/>
    <property type="evidence" value="ECO:0007669"/>
    <property type="project" value="InterPro"/>
</dbReference>
<dbReference type="SMART" id="SM00177">
    <property type="entry name" value="ARF"/>
    <property type="match status" value="1"/>
</dbReference>
<dbReference type="PANTHER" id="PTHR47977">
    <property type="entry name" value="RAS-RELATED PROTEIN RAB"/>
    <property type="match status" value="1"/>
</dbReference>
<keyword evidence="3" id="KW-0547">Nucleotide-binding</keyword>
<accession>A0A8E0S9L9</accession>
<keyword evidence="4" id="KW-0106">Calcium</keyword>
<comment type="caution">
    <text evidence="10">The sequence shown here is derived from an EMBL/GenBank/DDBJ whole genome shotgun (WGS) entry which is preliminary data.</text>
</comment>
<evidence type="ECO:0000256" key="8">
    <source>
        <dbReference type="SAM" id="MobiDB-lite"/>
    </source>
</evidence>
<evidence type="ECO:0000313" key="10">
    <source>
        <dbReference type="EMBL" id="KAA0200503.1"/>
    </source>
</evidence>
<evidence type="ECO:0000313" key="11">
    <source>
        <dbReference type="Proteomes" id="UP000728185"/>
    </source>
</evidence>
<dbReference type="Proteomes" id="UP000728185">
    <property type="component" value="Unassembled WGS sequence"/>
</dbReference>
<feature type="region of interest" description="Disordered" evidence="8">
    <location>
        <begin position="1"/>
        <end position="27"/>
    </location>
</feature>
<dbReference type="FunFam" id="3.40.50.300:FF:001348">
    <property type="entry name" value="Ras and EF-hand domain-containing protein"/>
    <property type="match status" value="1"/>
</dbReference>
<keyword evidence="5 7" id="KW-0175">Coiled coil</keyword>
<comment type="subcellular location">
    <subcellularLocation>
        <location evidence="1">Cytoplasm</location>
    </subcellularLocation>
</comment>
<evidence type="ECO:0000256" key="5">
    <source>
        <dbReference type="ARBA" id="ARBA00023054"/>
    </source>
</evidence>
<dbReference type="InterPro" id="IPR002048">
    <property type="entry name" value="EF_hand_dom"/>
</dbReference>
<dbReference type="SMART" id="SM00175">
    <property type="entry name" value="RAB"/>
    <property type="match status" value="1"/>
</dbReference>
<dbReference type="InterPro" id="IPR001806">
    <property type="entry name" value="Small_GTPase"/>
</dbReference>
<dbReference type="EMBL" id="LUCM01000481">
    <property type="protein sequence ID" value="KAA0200503.1"/>
    <property type="molecule type" value="Genomic_DNA"/>
</dbReference>
<evidence type="ECO:0000256" key="1">
    <source>
        <dbReference type="ARBA" id="ARBA00004496"/>
    </source>
</evidence>
<evidence type="ECO:0000256" key="7">
    <source>
        <dbReference type="SAM" id="Coils"/>
    </source>
</evidence>
<evidence type="ECO:0000256" key="3">
    <source>
        <dbReference type="ARBA" id="ARBA00022741"/>
    </source>
</evidence>
<dbReference type="PROSITE" id="PS00018">
    <property type="entry name" value="EF_HAND_1"/>
    <property type="match status" value="1"/>
</dbReference>
<dbReference type="Gene3D" id="3.40.50.300">
    <property type="entry name" value="P-loop containing nucleotide triphosphate hydrolases"/>
    <property type="match status" value="1"/>
</dbReference>
<gene>
    <name evidence="10" type="ORF">FBUS_07238</name>
</gene>
<dbReference type="SUPFAM" id="SSF52540">
    <property type="entry name" value="P-loop containing nucleoside triphosphate hydrolases"/>
    <property type="match status" value="1"/>
</dbReference>
<dbReference type="PROSITE" id="PS50222">
    <property type="entry name" value="EF_HAND_2"/>
    <property type="match status" value="1"/>
</dbReference>
<sequence>MNNYSNRRQSNVSSSDSNGTCSNRRSYSRTSSADSIFEDVSHKANNLFAHLDEERKGYLDISLLAKACGLRLNESQMSELVKQMDQDGDGRVNADDFRRCLRRIAKRNSMIRASLLTASNVMRPAVTAQSSNSSTSSESTRSRLNSDDANSSEVEERSGLTKAARHPSVSFKSFQSRERNKERLIQRLTSNSAQSRQQSAAIQRQFSISLPELTNVDDCLGALQSQEHVYELYHLLLSENPSLSRIYESVLVDVVDYIHRSKQMYSRMEKQIESERSQHAADILRLSEELDQQVQMAEESARSKERELALAEFHSQLESKSEKIKQLMERLKQLEEQNDQTVDVAENQSLIDSRLENLQDEIRKLRLEKSRLEDILTSTRTQLHKTRTELTAMRHTFGEKSRELENHITTFVEVVKENANLKRQVCLLQEVNRELCDANDGLCAVLENSNEEAGKGCSLREANMACELIFPNSRQLVTDYQSPVDGQAPALTTPKLPEYLGELRRSRSVPCEANGPENRAQVSEQMEPAKLTATQGRRHVPLILASKHQQKSQDSCSLLAEPGLESFHEDSGLSSLRDAPEFESEVEVDSPIGIAHCPKVLKLVHTDGEVLGQGEMGTTRPEKLSLSPSMEHASIIRSPSTHSPTTQYGYQLTPARTTLNIGTSPLVTAATSTPTDLSSGRSFVDEKMHMFRVMLAGDSDVGKTSLLIRLCDNVFTGISVSTIGIDMKMRSMEVDGRPAMLQVWDTAGQERFRSTSSSFYRKADGILLVYDCTSELSFIHTRDWISTIRENAGREMPVAIVANKVDLREQREEHGARCVSYTAGRKFAQEIGALFYETSAATGLNVEECVTELTRLLCAQEDYNLRRPNLKLSVSNEPKSQKCCK</sequence>
<dbReference type="PROSITE" id="PS51419">
    <property type="entry name" value="RAB"/>
    <property type="match status" value="1"/>
</dbReference>
<dbReference type="PRINTS" id="PR00449">
    <property type="entry name" value="RASTRNSFRMNG"/>
</dbReference>
<dbReference type="AlphaFoldDB" id="A0A8E0S9L9"/>
<dbReference type="InterPro" id="IPR027417">
    <property type="entry name" value="P-loop_NTPase"/>
</dbReference>
<dbReference type="GO" id="GO:0005525">
    <property type="term" value="F:GTP binding"/>
    <property type="evidence" value="ECO:0007669"/>
    <property type="project" value="UniProtKB-KW"/>
</dbReference>
<dbReference type="Gene3D" id="1.10.238.10">
    <property type="entry name" value="EF-hand"/>
    <property type="match status" value="1"/>
</dbReference>
<dbReference type="InterPro" id="IPR011992">
    <property type="entry name" value="EF-hand-dom_pair"/>
</dbReference>
<feature type="region of interest" description="Disordered" evidence="8">
    <location>
        <begin position="126"/>
        <end position="178"/>
    </location>
</feature>